<dbReference type="Gene3D" id="3.40.50.880">
    <property type="match status" value="1"/>
</dbReference>
<evidence type="ECO:0000313" key="2">
    <source>
        <dbReference type="Proteomes" id="UP000649826"/>
    </source>
</evidence>
<evidence type="ECO:0008006" key="3">
    <source>
        <dbReference type="Google" id="ProtNLM"/>
    </source>
</evidence>
<dbReference type="PANTHER" id="PTHR36848">
    <property type="entry name" value="DNA-BINDING PROTEIN (PUTATIVE SECRETED PROTEIN)-RELATED"/>
    <property type="match status" value="1"/>
</dbReference>
<organism evidence="1 2">
    <name type="scientific">Blautia difficilis</name>
    <dbReference type="NCBI Taxonomy" id="2763027"/>
    <lineage>
        <taxon>Bacteria</taxon>
        <taxon>Bacillati</taxon>
        <taxon>Bacillota</taxon>
        <taxon>Clostridia</taxon>
        <taxon>Lachnospirales</taxon>
        <taxon>Lachnospiraceae</taxon>
        <taxon>Blautia</taxon>
    </lineage>
</organism>
<dbReference type="RefSeq" id="WP_186995381.1">
    <property type="nucleotide sequence ID" value="NZ_JACOQG010000025.1"/>
</dbReference>
<protein>
    <recommendedName>
        <fullName evidence="3">Glycoside hydrolase family 2</fullName>
    </recommendedName>
</protein>
<proteinExistence type="predicted"/>
<dbReference type="PANTHER" id="PTHR36848:SF2">
    <property type="entry name" value="SECRETED PROTEIN"/>
    <property type="match status" value="1"/>
</dbReference>
<keyword evidence="2" id="KW-1185">Reference proteome</keyword>
<accession>A0ABR7IKR3</accession>
<sequence length="1062" mass="123472">MMFYKEKEEPELREELFENPGAAYRGAPFWAWNKKLNKKELVDQVEQFKKMGMGGFHIHCRVGLDTEYLGTEFFSCVEACEKKAKEEGLLCYLYDEDRWPSGSAGGLVTKNPENRTRFLVLSPLGYKETEEEGYMAAAKAVRSKNRTHLGYYEIILNEDGFLKSYQYSEKIPENDKNIWEAYLEVSGDTPWFNNQAYVNTLDKRAIRKFLDITHEQYYEHLGDDFGSEIKSIFTDEPQTTHKGMLITPFDKEPVITPFTDDFDITFQQKYGYSLIERLPEVFWETKDQTGLQVRYHYHDHVLERFSEAFGDQIGDWCQKHNIYLTGHMLNEWTLYSQTLAIGECMRPMKNFGMPGVDMLCDRRELSTLKQAQSVARQQGREGVMCELYGVTGWTFDFRNHKLAGDWQAALGVTFRVPHLTWMSMEGEGKRDYPACIGRHSPWYEKYSIIEDHFARLNTALTRGKPCVRVGMIHPVESYWMYWGNKEQTSLRRQVLEENFENLIKWMLYGLIDFDFISESLLAEEDCENNDQEPGKFSVGKMDYEVVVVPECATLRNSTVKKLENFIQSGGKVVFMGEIAGFVDAEPSDRVKDLEEKSIHIPFNRVSLMNVLEPQRELSIDVFPLDGVDPARMKHKENGNQADNLFYQMRQDGDNKWLFICHVDKPRNEAIAWNERWDIKIKGEYQAVCYDTMDGKIYSVKVAIKDGNTIIHHIASLHDSLLLKLIAIENSKKADPVNAVDNVAKEEVFKIPQNQKNLPEPFQYRLEEHNSLLLDMAQYAFDEEEWQEREELLRIDNLFREKLHYPLRMEALAQPWIEKDEQKPEHVLKLRFHIYSEVEMNEVELAMEHPETAEICWNGKAVEYADSGFYVDESIRTCKLKKLQKGENTLFVKIPFGRKTNVEWMYLLGEFGVKTIGKYGIITNLPARLYYGNITTQNLAFYGGNLEYKSKVSTEAGIMNLEVSHYKGALLEVFLDGENKGSLFMAPYRKNLGKVEKGEHEITIKVYGNRSNTFGVVHNADRTESWYGPNLWRTTGNKWSYEYQLEQMGVLATPVYWIEEGTD</sequence>
<dbReference type="EMBL" id="JACOQG010000025">
    <property type="protein sequence ID" value="MBC5780617.1"/>
    <property type="molecule type" value="Genomic_DNA"/>
</dbReference>
<dbReference type="InterPro" id="IPR053161">
    <property type="entry name" value="Ulvan_degrading_GH"/>
</dbReference>
<reference evidence="1 2" key="1">
    <citation type="submission" date="2020-08" db="EMBL/GenBank/DDBJ databases">
        <title>Genome public.</title>
        <authorList>
            <person name="Liu C."/>
            <person name="Sun Q."/>
        </authorList>
    </citation>
    <scope>NUCLEOTIDE SEQUENCE [LARGE SCALE GENOMIC DNA]</scope>
    <source>
        <strain evidence="1 2">M29</strain>
    </source>
</reference>
<gene>
    <name evidence="1" type="ORF">H8Z82_13350</name>
</gene>
<dbReference type="Proteomes" id="UP000649826">
    <property type="component" value="Unassembled WGS sequence"/>
</dbReference>
<name>A0ABR7IKR3_9FIRM</name>
<evidence type="ECO:0000313" key="1">
    <source>
        <dbReference type="EMBL" id="MBC5780617.1"/>
    </source>
</evidence>
<comment type="caution">
    <text evidence="1">The sequence shown here is derived from an EMBL/GenBank/DDBJ whole genome shotgun (WGS) entry which is preliminary data.</text>
</comment>
<dbReference type="InterPro" id="IPR029062">
    <property type="entry name" value="Class_I_gatase-like"/>
</dbReference>